<name>A0A4V4H5B7_MUSBA</name>
<organism evidence="2 3">
    <name type="scientific">Musa balbisiana</name>
    <name type="common">Banana</name>
    <dbReference type="NCBI Taxonomy" id="52838"/>
    <lineage>
        <taxon>Eukaryota</taxon>
        <taxon>Viridiplantae</taxon>
        <taxon>Streptophyta</taxon>
        <taxon>Embryophyta</taxon>
        <taxon>Tracheophyta</taxon>
        <taxon>Spermatophyta</taxon>
        <taxon>Magnoliopsida</taxon>
        <taxon>Liliopsida</taxon>
        <taxon>Zingiberales</taxon>
        <taxon>Musaceae</taxon>
        <taxon>Musa</taxon>
    </lineage>
</organism>
<gene>
    <name evidence="2" type="ORF">C4D60_Mb11t06010</name>
</gene>
<dbReference type="GO" id="GO:0016226">
    <property type="term" value="P:iron-sulfur cluster assembly"/>
    <property type="evidence" value="ECO:0007669"/>
    <property type="project" value="TreeGrafter"/>
</dbReference>
<evidence type="ECO:0000313" key="2">
    <source>
        <dbReference type="EMBL" id="THU55386.1"/>
    </source>
</evidence>
<evidence type="ECO:0008006" key="4">
    <source>
        <dbReference type="Google" id="ProtNLM"/>
    </source>
</evidence>
<dbReference type="PANTHER" id="PTHR46230">
    <property type="match status" value="1"/>
</dbReference>
<protein>
    <recommendedName>
        <fullName evidence="4">Protein BOLA4, chloroplastic/mitochondrial</fullName>
    </recommendedName>
</protein>
<dbReference type="Gene3D" id="3.10.20.90">
    <property type="entry name" value="Phosphatidylinositol 3-kinase Catalytic Subunit, Chain A, domain 1"/>
    <property type="match status" value="1"/>
</dbReference>
<dbReference type="SUPFAM" id="SSF82657">
    <property type="entry name" value="BolA-like"/>
    <property type="match status" value="1"/>
</dbReference>
<comment type="caution">
    <text evidence="2">The sequence shown here is derived from an EMBL/GenBank/DDBJ whole genome shotgun (WGS) entry which is preliminary data.</text>
</comment>
<keyword evidence="3" id="KW-1185">Reference proteome</keyword>
<dbReference type="Proteomes" id="UP000317650">
    <property type="component" value="Chromosome 11"/>
</dbReference>
<dbReference type="PANTHER" id="PTHR46230:SF4">
    <property type="entry name" value="PROTEIN BOLA4, CHLOROPLASTIC_MITOCHONDRIAL"/>
    <property type="match status" value="1"/>
</dbReference>
<proteinExistence type="inferred from homology"/>
<evidence type="ECO:0000256" key="1">
    <source>
        <dbReference type="RuleBase" id="RU003860"/>
    </source>
</evidence>
<comment type="similarity">
    <text evidence="1">Belongs to the BolA/IbaG family.</text>
</comment>
<dbReference type="GO" id="GO:0009507">
    <property type="term" value="C:chloroplast"/>
    <property type="evidence" value="ECO:0007669"/>
    <property type="project" value="TreeGrafter"/>
</dbReference>
<reference evidence="2 3" key="1">
    <citation type="journal article" date="2019" name="Nat. Plants">
        <title>Genome sequencing of Musa balbisiana reveals subgenome evolution and function divergence in polyploid bananas.</title>
        <authorList>
            <person name="Yao X."/>
        </authorList>
    </citation>
    <scope>NUCLEOTIDE SEQUENCE [LARGE SCALE GENOMIC DNA]</scope>
    <source>
        <strain evidence="3">cv. DH-PKW</strain>
        <tissue evidence="2">Leaves</tissue>
    </source>
</reference>
<dbReference type="EMBL" id="PYDT01000007">
    <property type="protein sequence ID" value="THU55386.1"/>
    <property type="molecule type" value="Genomic_DNA"/>
</dbReference>
<sequence>MRAAPAMAVMMSSSSPSSSLPLASLFLRRISRSPNSYSIPVVWAPRTPSVAVVSSAFSYRGRKPTVTSSAPSLSNHVVELRRGFPLANPAIGRLDFQHAAFGYGVSHRRRFCGVRASEVSDSGSIDSPMMQSMEKKIKEQLDADLVIVKDAYGDGRHVSIDVVSMAFEGQSMVNRQRMVYKAIWEELQSTVHAVDQMTTKTPAEVNAEK</sequence>
<dbReference type="Pfam" id="PF01722">
    <property type="entry name" value="BolA"/>
    <property type="match status" value="1"/>
</dbReference>
<dbReference type="AlphaFoldDB" id="A0A4V4H5B7"/>
<evidence type="ECO:0000313" key="3">
    <source>
        <dbReference type="Proteomes" id="UP000317650"/>
    </source>
</evidence>
<dbReference type="InterPro" id="IPR036065">
    <property type="entry name" value="BolA-like_sf"/>
</dbReference>
<dbReference type="STRING" id="52838.A0A4V4H5B7"/>
<accession>A0A4V4H5B7</accession>
<dbReference type="InterPro" id="IPR002634">
    <property type="entry name" value="BolA"/>
</dbReference>